<evidence type="ECO:0000313" key="2">
    <source>
        <dbReference type="EMBL" id="STT04643.1"/>
    </source>
</evidence>
<proteinExistence type="predicted"/>
<evidence type="ECO:0000259" key="1">
    <source>
        <dbReference type="Pfam" id="PF02470"/>
    </source>
</evidence>
<sequence>MRRSSLTVTDSPCRASPLARAIKGAISFDNLNGSSAGARLNNKRILYASETAARAVGGQITLHAYDAGKMAAGMPIRYLGIDIGQIQSLELITAKNEVQAKSGALSGIRRHLRPRRDPLLR</sequence>
<accession>A0A377V6J7</accession>
<feature type="domain" description="Mce/MlaD" evidence="1">
    <location>
        <begin position="59"/>
        <end position="101"/>
    </location>
</feature>
<dbReference type="Pfam" id="PF02470">
    <property type="entry name" value="MlaD"/>
    <property type="match status" value="1"/>
</dbReference>
<dbReference type="Proteomes" id="UP000255518">
    <property type="component" value="Unassembled WGS sequence"/>
</dbReference>
<organism evidence="2 3">
    <name type="scientific">Klebsiella pneumoniae</name>
    <dbReference type="NCBI Taxonomy" id="573"/>
    <lineage>
        <taxon>Bacteria</taxon>
        <taxon>Pseudomonadati</taxon>
        <taxon>Pseudomonadota</taxon>
        <taxon>Gammaproteobacteria</taxon>
        <taxon>Enterobacterales</taxon>
        <taxon>Enterobacteriaceae</taxon>
        <taxon>Klebsiella/Raoultella group</taxon>
        <taxon>Klebsiella</taxon>
        <taxon>Klebsiella pneumoniae complex</taxon>
    </lineage>
</organism>
<protein>
    <submittedName>
        <fullName evidence="2">Paraquat-inducible protein B</fullName>
    </submittedName>
</protein>
<name>A0A377V6J7_KLEPN</name>
<reference evidence="2 3" key="1">
    <citation type="submission" date="2018-06" db="EMBL/GenBank/DDBJ databases">
        <authorList>
            <consortium name="Pathogen Informatics"/>
            <person name="Doyle S."/>
        </authorList>
    </citation>
    <scope>NUCLEOTIDE SEQUENCE [LARGE SCALE GENOMIC DNA]</scope>
    <source>
        <strain evidence="2 3">NCTC13443</strain>
    </source>
</reference>
<gene>
    <name evidence="2" type="ORF">NCTC13443_04758</name>
</gene>
<evidence type="ECO:0000313" key="3">
    <source>
        <dbReference type="Proteomes" id="UP000255518"/>
    </source>
</evidence>
<dbReference type="InterPro" id="IPR003399">
    <property type="entry name" value="Mce/MlaD"/>
</dbReference>
<dbReference type="EMBL" id="UGKT01000001">
    <property type="protein sequence ID" value="STT04643.1"/>
    <property type="molecule type" value="Genomic_DNA"/>
</dbReference>
<dbReference type="AlphaFoldDB" id="A0A377V6J7"/>